<dbReference type="InterPro" id="IPR017452">
    <property type="entry name" value="GPCR_Rhodpsn_7TM"/>
</dbReference>
<feature type="transmembrane region" description="Helical" evidence="5">
    <location>
        <begin position="12"/>
        <end position="33"/>
    </location>
</feature>
<dbReference type="PROSITE" id="PS50262">
    <property type="entry name" value="G_PROTEIN_RECEP_F1_2"/>
    <property type="match status" value="1"/>
</dbReference>
<feature type="transmembrane region" description="Helical" evidence="5">
    <location>
        <begin position="173"/>
        <end position="202"/>
    </location>
</feature>
<evidence type="ECO:0000256" key="2">
    <source>
        <dbReference type="ARBA" id="ARBA00022692"/>
    </source>
</evidence>
<dbReference type="AlphaFoldDB" id="A0A818C7H6"/>
<evidence type="ECO:0000313" key="10">
    <source>
        <dbReference type="Proteomes" id="UP000663873"/>
    </source>
</evidence>
<comment type="caution">
    <text evidence="7">The sequence shown here is derived from an EMBL/GenBank/DDBJ whole genome shotgun (WGS) entry which is preliminary data.</text>
</comment>
<evidence type="ECO:0000256" key="4">
    <source>
        <dbReference type="ARBA" id="ARBA00023136"/>
    </source>
</evidence>
<dbReference type="Proteomes" id="UP000663825">
    <property type="component" value="Unassembled WGS sequence"/>
</dbReference>
<evidence type="ECO:0000256" key="5">
    <source>
        <dbReference type="SAM" id="Phobius"/>
    </source>
</evidence>
<organism evidence="7 9">
    <name type="scientific">Rotaria socialis</name>
    <dbReference type="NCBI Taxonomy" id="392032"/>
    <lineage>
        <taxon>Eukaryota</taxon>
        <taxon>Metazoa</taxon>
        <taxon>Spiralia</taxon>
        <taxon>Gnathifera</taxon>
        <taxon>Rotifera</taxon>
        <taxon>Eurotatoria</taxon>
        <taxon>Bdelloidea</taxon>
        <taxon>Philodinida</taxon>
        <taxon>Philodinidae</taxon>
        <taxon>Rotaria</taxon>
    </lineage>
</organism>
<proteinExistence type="predicted"/>
<reference evidence="7" key="1">
    <citation type="submission" date="2021-02" db="EMBL/GenBank/DDBJ databases">
        <authorList>
            <person name="Nowell W R."/>
        </authorList>
    </citation>
    <scope>NUCLEOTIDE SEQUENCE</scope>
</reference>
<evidence type="ECO:0000256" key="3">
    <source>
        <dbReference type="ARBA" id="ARBA00022989"/>
    </source>
</evidence>
<dbReference type="GO" id="GO:0016020">
    <property type="term" value="C:membrane"/>
    <property type="evidence" value="ECO:0007669"/>
    <property type="project" value="UniProtKB-SubCell"/>
</dbReference>
<feature type="transmembrane region" description="Helical" evidence="5">
    <location>
        <begin position="45"/>
        <end position="68"/>
    </location>
</feature>
<name>A0A818C7H6_9BILA</name>
<evidence type="ECO:0000313" key="7">
    <source>
        <dbReference type="EMBL" id="CAF3428829.1"/>
    </source>
</evidence>
<gene>
    <name evidence="7" type="ORF">TIS948_LOCUS30165</name>
    <name evidence="8" type="ORF">UJA718_LOCUS2386</name>
</gene>
<keyword evidence="10" id="KW-1185">Reference proteome</keyword>
<dbReference type="PANTHER" id="PTHR46641">
    <property type="entry name" value="FMRFAMIDE RECEPTOR-RELATED"/>
    <property type="match status" value="1"/>
</dbReference>
<protein>
    <recommendedName>
        <fullName evidence="6">G-protein coupled receptors family 1 profile domain-containing protein</fullName>
    </recommendedName>
</protein>
<dbReference type="EMBL" id="CAJOBP010000162">
    <property type="protein sequence ID" value="CAF4133263.1"/>
    <property type="molecule type" value="Genomic_DNA"/>
</dbReference>
<dbReference type="EMBL" id="CAJNXB010005542">
    <property type="protein sequence ID" value="CAF3428829.1"/>
    <property type="molecule type" value="Genomic_DNA"/>
</dbReference>
<dbReference type="Proteomes" id="UP000663873">
    <property type="component" value="Unassembled WGS sequence"/>
</dbReference>
<comment type="subcellular location">
    <subcellularLocation>
        <location evidence="1">Membrane</location>
    </subcellularLocation>
</comment>
<keyword evidence="2 5" id="KW-0812">Transmembrane</keyword>
<dbReference type="SUPFAM" id="SSF81321">
    <property type="entry name" value="Family A G protein-coupled receptor-like"/>
    <property type="match status" value="1"/>
</dbReference>
<feature type="transmembrane region" description="Helical" evidence="5">
    <location>
        <begin position="127"/>
        <end position="146"/>
    </location>
</feature>
<dbReference type="InterPro" id="IPR052954">
    <property type="entry name" value="GPCR-Ligand_Int"/>
</dbReference>
<dbReference type="PANTHER" id="PTHR46641:SF2">
    <property type="entry name" value="FMRFAMIDE RECEPTOR"/>
    <property type="match status" value="1"/>
</dbReference>
<evidence type="ECO:0000259" key="6">
    <source>
        <dbReference type="PROSITE" id="PS50262"/>
    </source>
</evidence>
<keyword evidence="3 5" id="KW-1133">Transmembrane helix</keyword>
<evidence type="ECO:0000313" key="9">
    <source>
        <dbReference type="Proteomes" id="UP000663825"/>
    </source>
</evidence>
<dbReference type="OrthoDB" id="10033446at2759"/>
<keyword evidence="4 5" id="KW-0472">Membrane</keyword>
<evidence type="ECO:0000313" key="8">
    <source>
        <dbReference type="EMBL" id="CAF4133263.1"/>
    </source>
</evidence>
<sequence length="203" mass="23252">MSTVALSATIGMYGYVATFSLGIVGHSCSLLTFSQRQLRSTSTTILFLSIKIFDMLYLFMSLYDFFLINPSLSQLSPYCISLCRFRTFTINFVQTISPWLLIYIEFDRVVRARLPHHTRQLCTKENVLILLLMTIACTVAFNRHVLQSSFSTAFPFNRITCGPARVNLTDYTIFYFLTWPALEICTNILVPAFLRIVCLIAIY</sequence>
<feature type="domain" description="G-protein coupled receptors family 1 profile" evidence="6">
    <location>
        <begin position="25"/>
        <end position="203"/>
    </location>
</feature>
<dbReference type="Gene3D" id="1.20.1070.10">
    <property type="entry name" value="Rhodopsin 7-helix transmembrane proteins"/>
    <property type="match status" value="1"/>
</dbReference>
<evidence type="ECO:0000256" key="1">
    <source>
        <dbReference type="ARBA" id="ARBA00004370"/>
    </source>
</evidence>
<feature type="transmembrane region" description="Helical" evidence="5">
    <location>
        <begin position="88"/>
        <end position="106"/>
    </location>
</feature>
<accession>A0A818C7H6</accession>